<evidence type="ECO:0000256" key="2">
    <source>
        <dbReference type="ARBA" id="ARBA00022898"/>
    </source>
</evidence>
<keyword evidence="6" id="KW-0032">Aminotransferase</keyword>
<keyword evidence="7" id="KW-1185">Reference proteome</keyword>
<evidence type="ECO:0000256" key="4">
    <source>
        <dbReference type="RuleBase" id="RU004504"/>
    </source>
</evidence>
<dbReference type="RefSeq" id="WP_187247576.1">
    <property type="nucleotide sequence ID" value="NZ_BAAAOK010000003.1"/>
</dbReference>
<dbReference type="InterPro" id="IPR000192">
    <property type="entry name" value="Aminotrans_V_dom"/>
</dbReference>
<dbReference type="InterPro" id="IPR020578">
    <property type="entry name" value="Aminotrans_V_PyrdxlP_BS"/>
</dbReference>
<keyword evidence="6" id="KW-0808">Transferase</keyword>
<dbReference type="GO" id="GO:0008483">
    <property type="term" value="F:transaminase activity"/>
    <property type="evidence" value="ECO:0007669"/>
    <property type="project" value="UniProtKB-KW"/>
</dbReference>
<accession>A0ABR7M0L1</accession>
<dbReference type="PROSITE" id="PS00595">
    <property type="entry name" value="AA_TRANSFER_CLASS_5"/>
    <property type="match status" value="1"/>
</dbReference>
<evidence type="ECO:0000256" key="3">
    <source>
        <dbReference type="RuleBase" id="RU004075"/>
    </source>
</evidence>
<dbReference type="PANTHER" id="PTHR43586:SF24">
    <property type="entry name" value="BLR4730 PROTEIN"/>
    <property type="match status" value="1"/>
</dbReference>
<comment type="cofactor">
    <cofactor evidence="1 4">
        <name>pyridoxal 5'-phosphate</name>
        <dbReference type="ChEBI" id="CHEBI:597326"/>
    </cofactor>
</comment>
<dbReference type="SUPFAM" id="SSF53383">
    <property type="entry name" value="PLP-dependent transferases"/>
    <property type="match status" value="1"/>
</dbReference>
<evidence type="ECO:0000313" key="7">
    <source>
        <dbReference type="Proteomes" id="UP000805614"/>
    </source>
</evidence>
<name>A0ABR7M0L1_9ACTN</name>
<gene>
    <name evidence="6" type="ORF">HKK74_34355</name>
</gene>
<organism evidence="6 7">
    <name type="scientific">Actinomadura alba</name>
    <dbReference type="NCBI Taxonomy" id="406431"/>
    <lineage>
        <taxon>Bacteria</taxon>
        <taxon>Bacillati</taxon>
        <taxon>Actinomycetota</taxon>
        <taxon>Actinomycetes</taxon>
        <taxon>Streptosporangiales</taxon>
        <taxon>Thermomonosporaceae</taxon>
        <taxon>Actinomadura</taxon>
    </lineage>
</organism>
<evidence type="ECO:0000313" key="6">
    <source>
        <dbReference type="EMBL" id="MBC6470535.1"/>
    </source>
</evidence>
<dbReference type="InterPro" id="IPR015422">
    <property type="entry name" value="PyrdxlP-dep_Trfase_small"/>
</dbReference>
<dbReference type="InterPro" id="IPR015421">
    <property type="entry name" value="PyrdxlP-dep_Trfase_major"/>
</dbReference>
<reference evidence="6 7" key="1">
    <citation type="submission" date="2020-06" db="EMBL/GenBank/DDBJ databases">
        <title>Actinomadura xiongansis sp. nov., isolated from soil of Baiyangdian.</title>
        <authorList>
            <person name="Zhang X."/>
        </authorList>
    </citation>
    <scope>NUCLEOTIDE SEQUENCE [LARGE SCALE GENOMIC DNA]</scope>
    <source>
        <strain evidence="6 7">HBUM206468</strain>
    </source>
</reference>
<comment type="similarity">
    <text evidence="3">Belongs to the class-V pyridoxal-phosphate-dependent aminotransferase family.</text>
</comment>
<dbReference type="Proteomes" id="UP000805614">
    <property type="component" value="Unassembled WGS sequence"/>
</dbReference>
<protein>
    <submittedName>
        <fullName evidence="6">Aminotransferase class V-fold PLP-dependent enzyme</fullName>
    </submittedName>
</protein>
<evidence type="ECO:0000259" key="5">
    <source>
        <dbReference type="Pfam" id="PF00266"/>
    </source>
</evidence>
<feature type="domain" description="Aminotransferase class V" evidence="5">
    <location>
        <begin position="19"/>
        <end position="379"/>
    </location>
</feature>
<dbReference type="Gene3D" id="3.90.1150.10">
    <property type="entry name" value="Aspartate Aminotransferase, domain 1"/>
    <property type="match status" value="1"/>
</dbReference>
<sequence length="389" mass="42163">MDIGRIRAETPGCADVVHLNNAGAALPPAVVHDTVIDHLRLEASIGGYEAADAVMDLLTDSYAVLARLIGARSDEIAYVENATRAWEMAFHAIPFKPGDRILTTTSEYSSNALAFIHAAARHRVAVEVVPDDEHGQLSLPALARMLDDGGVRLVAINHVPTHDGLVNPAAEVGRLTRAAGALYLLDACQSVGQLAIDVTEIGCDLLSATGRKFLRGPRGTGFLYVRRDVLDDLHPPFVDLRAAEWTGPHSYELRPDARRFETWERFVAGQLGQARAAAYAMDIGVAAIEDRVLSLATRLRAALAELPGVTVHDRGLRKSGIVTFTHADLAAAEIVGLLAERHINVRVAQQSYRYDAGRSPLPRVRASVHYYNTEEELDRTTGVLAALLQ</sequence>
<dbReference type="Pfam" id="PF00266">
    <property type="entry name" value="Aminotran_5"/>
    <property type="match status" value="1"/>
</dbReference>
<proteinExistence type="inferred from homology"/>
<dbReference type="PANTHER" id="PTHR43586">
    <property type="entry name" value="CYSTEINE DESULFURASE"/>
    <property type="match status" value="1"/>
</dbReference>
<dbReference type="EMBL" id="JABVEC010000043">
    <property type="protein sequence ID" value="MBC6470535.1"/>
    <property type="molecule type" value="Genomic_DNA"/>
</dbReference>
<dbReference type="InterPro" id="IPR015424">
    <property type="entry name" value="PyrdxlP-dep_Trfase"/>
</dbReference>
<evidence type="ECO:0000256" key="1">
    <source>
        <dbReference type="ARBA" id="ARBA00001933"/>
    </source>
</evidence>
<comment type="caution">
    <text evidence="6">The sequence shown here is derived from an EMBL/GenBank/DDBJ whole genome shotgun (WGS) entry which is preliminary data.</text>
</comment>
<dbReference type="Gene3D" id="3.40.640.10">
    <property type="entry name" value="Type I PLP-dependent aspartate aminotransferase-like (Major domain)"/>
    <property type="match status" value="1"/>
</dbReference>
<keyword evidence="2" id="KW-0663">Pyridoxal phosphate</keyword>